<dbReference type="EMBL" id="JAMZIH010000066">
    <property type="protein sequence ID" value="KAJ1680041.1"/>
    <property type="molecule type" value="Genomic_DNA"/>
</dbReference>
<gene>
    <name evidence="1" type="ORF">EV182_000801</name>
</gene>
<name>A0ACC1HWJ8_9FUNG</name>
<protein>
    <submittedName>
        <fullName evidence="1">Uncharacterized protein</fullName>
    </submittedName>
</protein>
<organism evidence="1 2">
    <name type="scientific">Spiromyces aspiralis</name>
    <dbReference type="NCBI Taxonomy" id="68401"/>
    <lineage>
        <taxon>Eukaryota</taxon>
        <taxon>Fungi</taxon>
        <taxon>Fungi incertae sedis</taxon>
        <taxon>Zoopagomycota</taxon>
        <taxon>Kickxellomycotina</taxon>
        <taxon>Kickxellomycetes</taxon>
        <taxon>Kickxellales</taxon>
        <taxon>Kickxellaceae</taxon>
        <taxon>Spiromyces</taxon>
    </lineage>
</organism>
<evidence type="ECO:0000313" key="1">
    <source>
        <dbReference type="EMBL" id="KAJ1680041.1"/>
    </source>
</evidence>
<reference evidence="1" key="1">
    <citation type="submission" date="2022-06" db="EMBL/GenBank/DDBJ databases">
        <title>Phylogenomic reconstructions and comparative analyses of Kickxellomycotina fungi.</title>
        <authorList>
            <person name="Reynolds N.K."/>
            <person name="Stajich J.E."/>
            <person name="Barry K."/>
            <person name="Grigoriev I.V."/>
            <person name="Crous P."/>
            <person name="Smith M.E."/>
        </authorList>
    </citation>
    <scope>NUCLEOTIDE SEQUENCE</scope>
    <source>
        <strain evidence="1">RSA 2271</strain>
    </source>
</reference>
<proteinExistence type="predicted"/>
<comment type="caution">
    <text evidence="1">The sequence shown here is derived from an EMBL/GenBank/DDBJ whole genome shotgun (WGS) entry which is preliminary data.</text>
</comment>
<evidence type="ECO:0000313" key="2">
    <source>
        <dbReference type="Proteomes" id="UP001145114"/>
    </source>
</evidence>
<keyword evidence="2" id="KW-1185">Reference proteome</keyword>
<sequence>MRSPRIRLFTKTPDGSAADHAETVATRALSPPLSSPSKPNVNPVLRKCRQIVQGIKELQGENGEQVCELFLDLPSAQDYPDYYAVIKKPMAIKNLQEKIRRAKYQTIELFMKDVDIMVENAKTYNQPESYICKAANKIRDYVAEQVEGFERNPDAILASPTKSAMLGQSGKVGGTGSKDKKRRNAHKPQTQEEDTDKSSRGMSAVAQGYYSPLMPAPGEVRRKRTDPGYETGGDVQKHTRVKKMKLKVHPSSAGAVIKLPEGQNAGEAEEEMKEGESDELSLVKLSASMPVISKGEAARLDLLFKHIIHGEKHAAIELASSRSVNVNAYRLIPSELLAELGVDEDDIDPESPPSWTPLHAAAFYGRPRVIEAIVMAGADVEAVDTLHGSTAVSWGAYGGHRVATKQIVRKWGAKINVQNRHGQGPLDLVPDPDDIKWREFLDPAFARSSATTAALSMPARPPAPTSPSTVAPPAAVRARQAQQTQTKTVVSPSLSPSPKLDAMAAPTLPSGLTQSLEAMPAPDTAGLITTTPTDMNAPVNGVARTTFNKALAEILDAVVSAKDSDGEDLAEVFMDLPNRDEYPEYYEVIPYPMALNVVRRKIGVGYHSLGNFEIDMIWIFHNATFFNEQGSEIYNNAIELETRYRKIRSAVVKKYNIQFDVKHADEKPKEGRYVPRTVWGDMNICVGDFLYIKPPGDKQSRIALVRRLRVSGIHDRKKHIEGIWFLKPREITLKDEAGPMHFYPHEVVLDKQQQLEDISARCIVGKCFVLPIQQYVRAYPKGSDPSHVYVCERVRLSSGEIVLIDGKWEQLTETLPVNPPPLLPYSAAPLSLTKQPVSQWDNPALLPQGGRPLSQTIPMQPSAMAAQTQPFQLHQQQRQRQQQRQQQLPPMVPQQQAQQPRPLNTAAIVQVQQMMQANQATINQLAATPPNQMAPQELGMLRQLQQRQWHLQQMLRTQQQSQQISSPGHPQMTLNTVPHTFQQQQQQQQQLMPRLQPVAATQASTTTNFYEQSQQLQRDIASLSRDDQPGLQAPHLRPPMPLTSNAASPLRPPQSQMVSSPYPAASVGNIGGSMGVRSPQLSASTQYQVRGYPGVVSSPLGRMSTSMSPIVSQHHAPPPAGHVVSPSPSQSSAPVGGRVQPRPFQAQSPIRPEAQQQAQTQTPEQWAKMFGLFQTVGNSHLANYDLPPTLSLEHLQQLRKGRSDLTNTIEHVQLASIDQNYFLHVPLNALRALHSINLPLSATSVFLRPIFATMLAPISTSSSSGNSPALNGGGLAVPSPGQQQVPIGMIGAKLNGKLVTCHRMPKEQSQLAQQQPDSENDVGKQSSVVWSKDHVFQLALLPGLNMVELMFKHPSGAMPLPSPPGNQQQQGVSPIGTLRQSLYCFFITRC</sequence>
<accession>A0ACC1HWJ8</accession>
<dbReference type="Proteomes" id="UP001145114">
    <property type="component" value="Unassembled WGS sequence"/>
</dbReference>